<feature type="region of interest" description="Disordered" evidence="6">
    <location>
        <begin position="1"/>
        <end position="35"/>
    </location>
</feature>
<dbReference type="GO" id="GO:0000981">
    <property type="term" value="F:DNA-binding transcription factor activity, RNA polymerase II-specific"/>
    <property type="evidence" value="ECO:0007669"/>
    <property type="project" value="TreeGrafter"/>
</dbReference>
<keyword evidence="4 5" id="KW-0804">Transcription</keyword>
<comment type="similarity">
    <text evidence="1 5">Belongs to the E2F/DP family.</text>
</comment>
<dbReference type="GO" id="GO:0046983">
    <property type="term" value="F:protein dimerization activity"/>
    <property type="evidence" value="ECO:0007669"/>
    <property type="project" value="InterPro"/>
</dbReference>
<dbReference type="SUPFAM" id="SSF144074">
    <property type="entry name" value="E2F-DP heterodimerization region"/>
    <property type="match status" value="1"/>
</dbReference>
<dbReference type="SMART" id="SM01372">
    <property type="entry name" value="E2F_TDP"/>
    <property type="match status" value="1"/>
</dbReference>
<dbReference type="EMBL" id="JAAVVJ010000005">
    <property type="protein sequence ID" value="KAF7223451.1"/>
    <property type="molecule type" value="Genomic_DNA"/>
</dbReference>
<dbReference type="GO" id="GO:0090575">
    <property type="term" value="C:RNA polymerase II transcription regulator complex"/>
    <property type="evidence" value="ECO:0007669"/>
    <property type="project" value="TreeGrafter"/>
</dbReference>
<evidence type="ECO:0000256" key="5">
    <source>
        <dbReference type="RuleBase" id="RU003796"/>
    </source>
</evidence>
<dbReference type="CDD" id="cd14660">
    <property type="entry name" value="E2F_DD"/>
    <property type="match status" value="1"/>
</dbReference>
<dbReference type="Pfam" id="PF02319">
    <property type="entry name" value="WHD_E2F_TDP"/>
    <property type="match status" value="1"/>
</dbReference>
<evidence type="ECO:0000256" key="1">
    <source>
        <dbReference type="ARBA" id="ARBA00010940"/>
    </source>
</evidence>
<dbReference type="PANTHER" id="PTHR12081">
    <property type="entry name" value="TRANSCRIPTION FACTOR E2F"/>
    <property type="match status" value="1"/>
</dbReference>
<dbReference type="SUPFAM" id="SSF46785">
    <property type="entry name" value="Winged helix' DNA-binding domain"/>
    <property type="match status" value="1"/>
</dbReference>
<accession>A0A1A8B4N3</accession>
<evidence type="ECO:0000256" key="2">
    <source>
        <dbReference type="ARBA" id="ARBA00023015"/>
    </source>
</evidence>
<gene>
    <name evidence="9" type="primary">E2F3</name>
    <name evidence="8" type="ORF">G4P62_020071</name>
</gene>
<protein>
    <submittedName>
        <fullName evidence="8">Transcript variant X1</fullName>
    </submittedName>
</protein>
<dbReference type="RefSeq" id="XP_054592836.2">
    <property type="nucleotide sequence ID" value="XM_054736861.2"/>
</dbReference>
<dbReference type="KEGG" id="nfu:107374299"/>
<dbReference type="InterPro" id="IPR032198">
    <property type="entry name" value="E2F_CC-MB"/>
</dbReference>
<reference evidence="9" key="1">
    <citation type="submission" date="2016-05" db="EMBL/GenBank/DDBJ databases">
        <authorList>
            <person name="Lavstsen T."/>
            <person name="Jespersen J.S."/>
        </authorList>
    </citation>
    <scope>NUCLEOTIDE SEQUENCE</scope>
    <source>
        <tissue evidence="9">Brain</tissue>
    </source>
</reference>
<dbReference type="InterPro" id="IPR003316">
    <property type="entry name" value="E2F_WHTH_DNA-bd_dom"/>
</dbReference>
<keyword evidence="2 5" id="KW-0805">Transcription regulation</keyword>
<dbReference type="InterPro" id="IPR015633">
    <property type="entry name" value="E2F"/>
</dbReference>
<reference evidence="8" key="3">
    <citation type="submission" date="2020-03" db="EMBL/GenBank/DDBJ databases">
        <title>Intra-Species Differences in Population Size shape Life History and Genome Evolution.</title>
        <authorList>
            <person name="Willemsen D."/>
            <person name="Cui R."/>
            <person name="Valenzano D.R."/>
        </authorList>
    </citation>
    <scope>NUCLEOTIDE SEQUENCE</scope>
    <source>
        <strain evidence="8">GRZ</strain>
        <tissue evidence="8">Whole</tissue>
    </source>
</reference>
<dbReference type="Proteomes" id="UP000822369">
    <property type="component" value="Chromosome 5"/>
</dbReference>
<feature type="compositionally biased region" description="Basic and acidic residues" evidence="6">
    <location>
        <begin position="1"/>
        <end position="11"/>
    </location>
</feature>
<evidence type="ECO:0000313" key="8">
    <source>
        <dbReference type="EMBL" id="KAF7223451.1"/>
    </source>
</evidence>
<dbReference type="PANTHER" id="PTHR12081:SF44">
    <property type="entry name" value="TRANSCRIPTION FACTOR E2F3"/>
    <property type="match status" value="1"/>
</dbReference>
<reference evidence="9" key="2">
    <citation type="submission" date="2016-06" db="EMBL/GenBank/DDBJ databases">
        <title>The genome of a short-lived fish provides insights into sex chromosome evolution and the genetic control of aging.</title>
        <authorList>
            <person name="Reichwald K."/>
            <person name="Felder M."/>
            <person name="Petzold A."/>
            <person name="Koch P."/>
            <person name="Groth M."/>
            <person name="Platzer M."/>
        </authorList>
    </citation>
    <scope>NUCLEOTIDE SEQUENCE</scope>
    <source>
        <tissue evidence="9">Brain</tissue>
    </source>
</reference>
<dbReference type="InterPro" id="IPR036390">
    <property type="entry name" value="WH_DNA-bd_sf"/>
</dbReference>
<sequence length="329" mass="36541">MWKLVPSRDMESVGQRGKTKKNTEHQSGETPPQHCIPPKLIPIYHPITRRSQETSLSFLTRSFTKLLSQSVDGVLDLKFVAQELRVSKRRVYDITNVLEGIKLVKKTSKNHIQWLGERLIAYERRDLTALIKEEEKLDELIKSCARQIGYQCQEFYSRRFAYLTYEDVSQLPSLKEQTVIVIRAPAETQVRVPHPEESLQVHIISINGPVDAFLLSEKTLPTECATASGVGASLVNPAAPGNEFFFPLTAKPYFNTPTAEDAKSSCGMNGASRPQSELTSPVTVTPAPNSPPPPSEDDHNYATSPLGPSLVEENYVLNPDEGIADLVTG</sequence>
<keyword evidence="3 5" id="KW-0238">DNA-binding</keyword>
<name>A0A1A8B4N3_NOTFU</name>
<keyword evidence="5" id="KW-0539">Nucleus</keyword>
<dbReference type="Pfam" id="PF16421">
    <property type="entry name" value="E2F_CC-MB"/>
    <property type="match status" value="1"/>
</dbReference>
<dbReference type="GO" id="GO:0000978">
    <property type="term" value="F:RNA polymerase II cis-regulatory region sequence-specific DNA binding"/>
    <property type="evidence" value="ECO:0007669"/>
    <property type="project" value="InterPro"/>
</dbReference>
<evidence type="ECO:0000256" key="6">
    <source>
        <dbReference type="SAM" id="MobiDB-lite"/>
    </source>
</evidence>
<evidence type="ECO:0000256" key="4">
    <source>
        <dbReference type="ARBA" id="ARBA00023163"/>
    </source>
</evidence>
<proteinExistence type="inferred from homology"/>
<organism evidence="9">
    <name type="scientific">Nothobranchius furzeri</name>
    <name type="common">Turquoise killifish</name>
    <dbReference type="NCBI Taxonomy" id="105023"/>
    <lineage>
        <taxon>Eukaryota</taxon>
        <taxon>Metazoa</taxon>
        <taxon>Chordata</taxon>
        <taxon>Craniata</taxon>
        <taxon>Vertebrata</taxon>
        <taxon>Euteleostomi</taxon>
        <taxon>Actinopterygii</taxon>
        <taxon>Neopterygii</taxon>
        <taxon>Teleostei</taxon>
        <taxon>Neoteleostei</taxon>
        <taxon>Acanthomorphata</taxon>
        <taxon>Ovalentaria</taxon>
        <taxon>Atherinomorphae</taxon>
        <taxon>Cyprinodontiformes</taxon>
        <taxon>Nothobranchiidae</taxon>
        <taxon>Nothobranchius</taxon>
    </lineage>
</organism>
<dbReference type="GeneID" id="107374299"/>
<dbReference type="EMBL" id="HADY01023166">
    <property type="protein sequence ID" value="SBP61651.1"/>
    <property type="molecule type" value="Transcribed_RNA"/>
</dbReference>
<evidence type="ECO:0000313" key="9">
    <source>
        <dbReference type="EMBL" id="SBP61651.1"/>
    </source>
</evidence>
<evidence type="ECO:0000256" key="3">
    <source>
        <dbReference type="ARBA" id="ARBA00023125"/>
    </source>
</evidence>
<dbReference type="InterPro" id="IPR037241">
    <property type="entry name" value="E2F-DP_heterodim"/>
</dbReference>
<dbReference type="AlphaFoldDB" id="A0A1A8B4N3"/>
<dbReference type="Gene3D" id="6.10.250.540">
    <property type="match status" value="1"/>
</dbReference>
<comment type="subcellular location">
    <subcellularLocation>
        <location evidence="5">Nucleus</location>
    </subcellularLocation>
</comment>
<feature type="region of interest" description="Disordered" evidence="6">
    <location>
        <begin position="259"/>
        <end position="308"/>
    </location>
</feature>
<feature type="domain" description="E2F/DP family winged-helix DNA-binding" evidence="7">
    <location>
        <begin position="51"/>
        <end position="116"/>
    </location>
</feature>
<dbReference type="FunFam" id="1.10.10.10:FF:000008">
    <property type="entry name" value="E2F transcription factor 1"/>
    <property type="match status" value="1"/>
</dbReference>
<evidence type="ECO:0000259" key="7">
    <source>
        <dbReference type="SMART" id="SM01372"/>
    </source>
</evidence>